<gene>
    <name evidence="3" type="ORF">OAUR00152_LOCUS28718</name>
</gene>
<feature type="region of interest" description="Disordered" evidence="1">
    <location>
        <begin position="705"/>
        <end position="727"/>
    </location>
</feature>
<name>A0A7S4N5D4_9STRA</name>
<accession>A0A7S4N5D4</accession>
<feature type="compositionally biased region" description="Basic residues" evidence="1">
    <location>
        <begin position="182"/>
        <end position="193"/>
    </location>
</feature>
<feature type="compositionally biased region" description="Basic and acidic residues" evidence="1">
    <location>
        <begin position="248"/>
        <end position="262"/>
    </location>
</feature>
<feature type="compositionally biased region" description="Basic and acidic residues" evidence="1">
    <location>
        <begin position="617"/>
        <end position="632"/>
    </location>
</feature>
<evidence type="ECO:0000313" key="3">
    <source>
        <dbReference type="EMBL" id="CAE2265583.1"/>
    </source>
</evidence>
<evidence type="ECO:0000259" key="2">
    <source>
        <dbReference type="Pfam" id="PF20710"/>
    </source>
</evidence>
<sequence length="894" mass="97540">MKDGDQKKDAAPEPEPPEPTPTPASPPSPSTPPVATTDSVPASKKKHESSVPWPLRDIKEPHEHDVLYGRGGGTNHHIGNKRYRQMVEDKKVDYVNSKRLDKPLVALNIIRQWREQDPSGRFLKLDERTGLWHDVGDKKAREKTSQALREKAPELRKQQEVGKVKKDCKLASDEVDDNEPKHKGKDKKVRGKKTAFNVPEGAHKQRDRKDIKHLMLARDHSLGRDYLKPNEQVDLDGFSWDEPVGDIYGKKERNYSRQRQDRASFPPTRGEGWGSGRFANLEPSSASMPPPPPGPYPSHSAGTPGEFQSMMPPPDTRVSREHSLAMNPLSDADVDGPAKNPFPREGKSVSGGGLDEAWARGATHPSHQHYGLPPPTRQTSQSRYLSNEGSSAFSRTPSTHGGDKSRRSAESAEEPHYRSRSSSGRSMGHEYSQGSFDGGSGPSRRDWSSQDDDYRKVAGDDHYEIRRSWSGQSDEYTRATHYPPPDRGAPYPPSDGHSYSSRDSWPRPYSAALREGGPPQYAPPPQHHGAPHHAPPPRNSPPQSTPSHGSYHHLAKRDSGSGMSVDEGRGVEMERAGKDLAKPNLRRKISGGGVTPKGPPQPPPEAKRGLLARPQPVKRDTSHQCENDETKSRVKRSFLSPREHGGPTGGAFEEEERINDLETSFQKSHLNSSVGSSVSSTVKPSAVSAKSRLSTVDAIGMAFGANTSSGSHEPERAKTDRPIAVSAKNRLTTTDAISMAFADSLRGEDTGKAKAKENAEGSSPPADAKPKAITEKNRLSTEEAIGLALAKPQNLSEDQRLTSLGDLLDGDDLLIDPVSADEVLGVGELSESKTASKPDHLSAKQRVTTVDALLMEIEDEVDAFSRPDHSTSGQRAGITNGSNDDAIAQAWLDS</sequence>
<feature type="compositionally biased region" description="Low complexity" evidence="1">
    <location>
        <begin position="672"/>
        <end position="688"/>
    </location>
</feature>
<reference evidence="3" key="1">
    <citation type="submission" date="2021-01" db="EMBL/GenBank/DDBJ databases">
        <authorList>
            <person name="Corre E."/>
            <person name="Pelletier E."/>
            <person name="Niang G."/>
            <person name="Scheremetjew M."/>
            <person name="Finn R."/>
            <person name="Kale V."/>
            <person name="Holt S."/>
            <person name="Cochrane G."/>
            <person name="Meng A."/>
            <person name="Brown T."/>
            <person name="Cohen L."/>
        </authorList>
    </citation>
    <scope>NUCLEOTIDE SEQUENCE</scope>
    <source>
        <strain evidence="3">Isolate 1302-5</strain>
    </source>
</reference>
<feature type="compositionally biased region" description="Basic and acidic residues" evidence="1">
    <location>
        <begin position="201"/>
        <end position="210"/>
    </location>
</feature>
<organism evidence="3">
    <name type="scientific">Odontella aurita</name>
    <dbReference type="NCBI Taxonomy" id="265563"/>
    <lineage>
        <taxon>Eukaryota</taxon>
        <taxon>Sar</taxon>
        <taxon>Stramenopiles</taxon>
        <taxon>Ochrophyta</taxon>
        <taxon>Bacillariophyta</taxon>
        <taxon>Mediophyceae</taxon>
        <taxon>Biddulphiophycidae</taxon>
        <taxon>Eupodiscales</taxon>
        <taxon>Odontellaceae</taxon>
        <taxon>Odontella</taxon>
    </lineage>
</organism>
<dbReference type="Pfam" id="PF20710">
    <property type="entry name" value="DUF6824"/>
    <property type="match status" value="1"/>
</dbReference>
<feature type="region of interest" description="Disordered" evidence="1">
    <location>
        <begin position="863"/>
        <end position="883"/>
    </location>
</feature>
<feature type="compositionally biased region" description="Basic and acidic residues" evidence="1">
    <location>
        <begin position="443"/>
        <end position="467"/>
    </location>
</feature>
<feature type="domain" description="DUF6824" evidence="2">
    <location>
        <begin position="65"/>
        <end position="150"/>
    </location>
</feature>
<feature type="compositionally biased region" description="Basic and acidic residues" evidence="1">
    <location>
        <begin position="745"/>
        <end position="759"/>
    </location>
</feature>
<evidence type="ECO:0000256" key="1">
    <source>
        <dbReference type="SAM" id="MobiDB-lite"/>
    </source>
</evidence>
<feature type="compositionally biased region" description="Basic and acidic residues" evidence="1">
    <location>
        <begin position="401"/>
        <end position="417"/>
    </location>
</feature>
<feature type="region of interest" description="Disordered" evidence="1">
    <location>
        <begin position="1"/>
        <end position="80"/>
    </location>
</feature>
<feature type="compositionally biased region" description="Low complexity" evidence="1">
    <location>
        <begin position="33"/>
        <end position="42"/>
    </location>
</feature>
<feature type="region of interest" description="Disordered" evidence="1">
    <location>
        <begin position="741"/>
        <end position="775"/>
    </location>
</feature>
<feature type="compositionally biased region" description="Basic and acidic residues" evidence="1">
    <location>
        <begin position="566"/>
        <end position="581"/>
    </location>
</feature>
<feature type="compositionally biased region" description="Basic and acidic residues" evidence="1">
    <location>
        <begin position="136"/>
        <end position="172"/>
    </location>
</feature>
<feature type="compositionally biased region" description="Basic and acidic residues" evidence="1">
    <location>
        <begin position="712"/>
        <end position="721"/>
    </location>
</feature>
<feature type="compositionally biased region" description="Pro residues" evidence="1">
    <location>
        <begin position="13"/>
        <end position="32"/>
    </location>
</feature>
<feature type="compositionally biased region" description="Basic and acidic residues" evidence="1">
    <location>
        <begin position="56"/>
        <end position="67"/>
    </location>
</feature>
<protein>
    <recommendedName>
        <fullName evidence="2">DUF6824 domain-containing protein</fullName>
    </recommendedName>
</protein>
<feature type="compositionally biased region" description="Pro residues" evidence="1">
    <location>
        <begin position="482"/>
        <end position="493"/>
    </location>
</feature>
<feature type="compositionally biased region" description="Pro residues" evidence="1">
    <location>
        <begin position="533"/>
        <end position="544"/>
    </location>
</feature>
<feature type="compositionally biased region" description="Polar residues" evidence="1">
    <location>
        <begin position="661"/>
        <end position="671"/>
    </location>
</feature>
<feature type="compositionally biased region" description="Polar residues" evidence="1">
    <location>
        <begin position="377"/>
        <end position="399"/>
    </location>
</feature>
<dbReference type="InterPro" id="IPR049227">
    <property type="entry name" value="DUF6824"/>
</dbReference>
<dbReference type="EMBL" id="HBKQ01041601">
    <property type="protein sequence ID" value="CAE2265583.1"/>
    <property type="molecule type" value="Transcribed_RNA"/>
</dbReference>
<proteinExistence type="predicted"/>
<feature type="region of interest" description="Disordered" evidence="1">
    <location>
        <begin position="229"/>
        <end position="688"/>
    </location>
</feature>
<feature type="compositionally biased region" description="Basic and acidic residues" evidence="1">
    <location>
        <begin position="1"/>
        <end position="11"/>
    </location>
</feature>
<feature type="region of interest" description="Disordered" evidence="1">
    <location>
        <begin position="136"/>
        <end position="210"/>
    </location>
</feature>
<feature type="compositionally biased region" description="Polar residues" evidence="1">
    <location>
        <begin position="870"/>
        <end position="883"/>
    </location>
</feature>
<dbReference type="AlphaFoldDB" id="A0A7S4N5D4"/>